<evidence type="ECO:0000313" key="1">
    <source>
        <dbReference type="EMBL" id="KAL2339429.1"/>
    </source>
</evidence>
<name>A0ABD1MUF7_9FABA</name>
<comment type="caution">
    <text evidence="1">The sequence shown here is derived from an EMBL/GenBank/DDBJ whole genome shotgun (WGS) entry which is preliminary data.</text>
</comment>
<dbReference type="EMBL" id="JBGMDY010000003">
    <property type="protein sequence ID" value="KAL2339429.1"/>
    <property type="molecule type" value="Genomic_DNA"/>
</dbReference>
<dbReference type="AlphaFoldDB" id="A0ABD1MUF7"/>
<protein>
    <submittedName>
        <fullName evidence="1">Uncharacterized protein</fullName>
    </submittedName>
</protein>
<proteinExistence type="predicted"/>
<keyword evidence="2" id="KW-1185">Reference proteome</keyword>
<gene>
    <name evidence="1" type="ORF">Fmac_007369</name>
</gene>
<sequence>MRVSFSDDLIAHIPEIKPSFTTFVASSIPRSPPSYTPSPSLEHLLFDVVMLFLTRHVILMILEFNAVQFILSTSTVEDLLRATGKVQRGGGVILGGVQRNMVWDPWQKGVGGGKDEWKRRKMESESKL</sequence>
<accession>A0ABD1MUF7</accession>
<reference evidence="1 2" key="1">
    <citation type="submission" date="2024-08" db="EMBL/GenBank/DDBJ databases">
        <title>Insights into the chromosomal genome structure of Flemingia macrophylla.</title>
        <authorList>
            <person name="Ding Y."/>
            <person name="Zhao Y."/>
            <person name="Bi W."/>
            <person name="Wu M."/>
            <person name="Zhao G."/>
            <person name="Gong Y."/>
            <person name="Li W."/>
            <person name="Zhang P."/>
        </authorList>
    </citation>
    <scope>NUCLEOTIDE SEQUENCE [LARGE SCALE GENOMIC DNA]</scope>
    <source>
        <strain evidence="1">DYQJB</strain>
        <tissue evidence="1">Leaf</tissue>
    </source>
</reference>
<evidence type="ECO:0000313" key="2">
    <source>
        <dbReference type="Proteomes" id="UP001603857"/>
    </source>
</evidence>
<dbReference type="Proteomes" id="UP001603857">
    <property type="component" value="Unassembled WGS sequence"/>
</dbReference>
<organism evidence="1 2">
    <name type="scientific">Flemingia macrophylla</name>
    <dbReference type="NCBI Taxonomy" id="520843"/>
    <lineage>
        <taxon>Eukaryota</taxon>
        <taxon>Viridiplantae</taxon>
        <taxon>Streptophyta</taxon>
        <taxon>Embryophyta</taxon>
        <taxon>Tracheophyta</taxon>
        <taxon>Spermatophyta</taxon>
        <taxon>Magnoliopsida</taxon>
        <taxon>eudicotyledons</taxon>
        <taxon>Gunneridae</taxon>
        <taxon>Pentapetalae</taxon>
        <taxon>rosids</taxon>
        <taxon>fabids</taxon>
        <taxon>Fabales</taxon>
        <taxon>Fabaceae</taxon>
        <taxon>Papilionoideae</taxon>
        <taxon>50 kb inversion clade</taxon>
        <taxon>NPAAA clade</taxon>
        <taxon>indigoferoid/millettioid clade</taxon>
        <taxon>Phaseoleae</taxon>
        <taxon>Flemingia</taxon>
    </lineage>
</organism>